<dbReference type="RefSeq" id="WP_204078114.1">
    <property type="nucleotide sequence ID" value="NZ_BAABHI010000009.1"/>
</dbReference>
<dbReference type="Proteomes" id="UP000622547">
    <property type="component" value="Unassembled WGS sequence"/>
</dbReference>
<evidence type="ECO:0000313" key="2">
    <source>
        <dbReference type="EMBL" id="GII42700.1"/>
    </source>
</evidence>
<protein>
    <recommendedName>
        <fullName evidence="4">Secreted protein</fullName>
    </recommendedName>
</protein>
<gene>
    <name evidence="2" type="ORF">Pph01_77030</name>
</gene>
<organism evidence="2 3">
    <name type="scientific">Planotetraspora phitsanulokensis</name>
    <dbReference type="NCBI Taxonomy" id="575192"/>
    <lineage>
        <taxon>Bacteria</taxon>
        <taxon>Bacillati</taxon>
        <taxon>Actinomycetota</taxon>
        <taxon>Actinomycetes</taxon>
        <taxon>Streptosporangiales</taxon>
        <taxon>Streptosporangiaceae</taxon>
        <taxon>Planotetraspora</taxon>
    </lineage>
</organism>
<feature type="signal peptide" evidence="1">
    <location>
        <begin position="1"/>
        <end position="42"/>
    </location>
</feature>
<dbReference type="EMBL" id="BOOP01000046">
    <property type="protein sequence ID" value="GII42700.1"/>
    <property type="molecule type" value="Genomic_DNA"/>
</dbReference>
<accession>A0A8J3UDC1</accession>
<dbReference type="AlphaFoldDB" id="A0A8J3UDC1"/>
<evidence type="ECO:0000256" key="1">
    <source>
        <dbReference type="SAM" id="SignalP"/>
    </source>
</evidence>
<name>A0A8J3UDC1_9ACTN</name>
<reference evidence="2 3" key="1">
    <citation type="submission" date="2021-01" db="EMBL/GenBank/DDBJ databases">
        <title>Whole genome shotgun sequence of Planotetraspora phitsanulokensis NBRC 104273.</title>
        <authorList>
            <person name="Komaki H."/>
            <person name="Tamura T."/>
        </authorList>
    </citation>
    <scope>NUCLEOTIDE SEQUENCE [LARGE SCALE GENOMIC DNA]</scope>
    <source>
        <strain evidence="2 3">NBRC 104273</strain>
    </source>
</reference>
<feature type="chain" id="PRO_5039566011" description="Secreted protein" evidence="1">
    <location>
        <begin position="43"/>
        <end position="177"/>
    </location>
</feature>
<keyword evidence="3" id="KW-1185">Reference proteome</keyword>
<keyword evidence="1" id="KW-0732">Signal</keyword>
<sequence length="177" mass="18282">MISLWSNSVSGTRTAGRLLAWVAATTAACAVAALSGSAAADAATSRHALGNPGGGDKPKYVVAPPSRWLDATIVRAFPPATGPVNFAVSANNGVPFVWDPDSAPLHWQNLRRVPGSMGGYVTNITASEDASSVLGKPILAILVRTSDSNIFFTLCNVQSPFPQAGPLPCTAWARLPA</sequence>
<evidence type="ECO:0000313" key="3">
    <source>
        <dbReference type="Proteomes" id="UP000622547"/>
    </source>
</evidence>
<proteinExistence type="predicted"/>
<evidence type="ECO:0008006" key="4">
    <source>
        <dbReference type="Google" id="ProtNLM"/>
    </source>
</evidence>
<comment type="caution">
    <text evidence="2">The sequence shown here is derived from an EMBL/GenBank/DDBJ whole genome shotgun (WGS) entry which is preliminary data.</text>
</comment>